<keyword evidence="15" id="KW-1185">Reference proteome</keyword>
<accession>A0A099UFM5</accession>
<dbReference type="GO" id="GO:0003677">
    <property type="term" value="F:DNA binding"/>
    <property type="evidence" value="ECO:0007669"/>
    <property type="project" value="UniProtKB-UniRule"/>
</dbReference>
<dbReference type="Pfam" id="PF01000">
    <property type="entry name" value="RNA_pol_A_bac"/>
    <property type="match status" value="1"/>
</dbReference>
<dbReference type="AlphaFoldDB" id="A0A099UFM5"/>
<evidence type="ECO:0000256" key="11">
    <source>
        <dbReference type="HAMAP-Rule" id="MF_00059"/>
    </source>
</evidence>
<dbReference type="GO" id="GO:0046983">
    <property type="term" value="F:protein dimerization activity"/>
    <property type="evidence" value="ECO:0007669"/>
    <property type="project" value="InterPro"/>
</dbReference>
<dbReference type="GO" id="GO:0000428">
    <property type="term" value="C:DNA-directed RNA polymerase complex"/>
    <property type="evidence" value="ECO:0007669"/>
    <property type="project" value="UniProtKB-KW"/>
</dbReference>
<dbReference type="EMBL" id="LN907858">
    <property type="protein sequence ID" value="CUU40283.1"/>
    <property type="molecule type" value="Genomic_DNA"/>
</dbReference>
<dbReference type="Proteomes" id="UP000029925">
    <property type="component" value="Unassembled WGS sequence"/>
</dbReference>
<comment type="domain">
    <text evidence="11">The N-terminal domain is essential for RNAP assembly and basal transcription, whereas the C-terminal domain is involved in interaction with transcriptional regulators and with upstream promoter elements.</text>
</comment>
<name>A0A099UFM5_9HELI</name>
<dbReference type="RefSeq" id="WP_034326460.1">
    <property type="nucleotide sequence ID" value="NZ_CAJTQN010000009.1"/>
</dbReference>
<dbReference type="Pfam" id="PF01193">
    <property type="entry name" value="RNA_pol_L"/>
    <property type="match status" value="1"/>
</dbReference>
<dbReference type="CDD" id="cd06928">
    <property type="entry name" value="RNAP_alpha_NTD"/>
    <property type="match status" value="1"/>
</dbReference>
<evidence type="ECO:0000256" key="8">
    <source>
        <dbReference type="ARBA" id="ARBA00032524"/>
    </source>
</evidence>
<evidence type="ECO:0000313" key="14">
    <source>
        <dbReference type="EMBL" id="TLD78032.1"/>
    </source>
</evidence>
<dbReference type="GO" id="GO:0005737">
    <property type="term" value="C:cytoplasm"/>
    <property type="evidence" value="ECO:0007669"/>
    <property type="project" value="UniProtKB-ARBA"/>
</dbReference>
<dbReference type="GO" id="GO:0006351">
    <property type="term" value="P:DNA-templated transcription"/>
    <property type="evidence" value="ECO:0007669"/>
    <property type="project" value="UniProtKB-UniRule"/>
</dbReference>
<reference evidence="13" key="2">
    <citation type="submission" date="2015-11" db="EMBL/GenBank/DDBJ databases">
        <authorList>
            <person name="Zhang Y."/>
            <person name="Guo Z."/>
        </authorList>
    </citation>
    <scope>NUCLEOTIDE SEQUENCE</scope>
    <source>
        <strain evidence="13">1</strain>
    </source>
</reference>
<dbReference type="STRING" id="76936.BN2458_PEG1400"/>
<evidence type="ECO:0000313" key="16">
    <source>
        <dbReference type="Proteomes" id="UP000064525"/>
    </source>
</evidence>
<dbReference type="Gene3D" id="1.10.150.20">
    <property type="entry name" value="5' to 3' exonuclease, C-terminal subdomain"/>
    <property type="match status" value="1"/>
</dbReference>
<evidence type="ECO:0000256" key="9">
    <source>
        <dbReference type="ARBA" id="ARBA00033070"/>
    </source>
</evidence>
<dbReference type="InterPro" id="IPR011263">
    <property type="entry name" value="DNA-dir_RNA_pol_RpoA/D/Rpb3"/>
</dbReference>
<feature type="domain" description="DNA-directed RNA polymerase RpoA/D/Rpb3-type" evidence="12">
    <location>
        <begin position="23"/>
        <end position="230"/>
    </location>
</feature>
<dbReference type="KEGG" id="hty:BN2458_PEG1400"/>
<evidence type="ECO:0000256" key="10">
    <source>
        <dbReference type="ARBA" id="ARBA00048552"/>
    </source>
</evidence>
<reference evidence="16" key="3">
    <citation type="submission" date="2015-11" db="EMBL/GenBank/DDBJ databases">
        <authorList>
            <person name="Anvar S.Y."/>
        </authorList>
    </citation>
    <scope>NUCLEOTIDE SEQUENCE [LARGE SCALE GENOMIC DNA]</scope>
</reference>
<protein>
    <recommendedName>
        <fullName evidence="3 11">DNA-directed RNA polymerase subunit alpha</fullName>
        <shortName evidence="11">RNAP subunit alpha</shortName>
        <ecNumber evidence="2 11">2.7.7.6</ecNumber>
    </recommendedName>
    <alternativeName>
        <fullName evidence="9 11">RNA polymerase subunit alpha</fullName>
    </alternativeName>
    <alternativeName>
        <fullName evidence="8 11">Transcriptase subunit alpha</fullName>
    </alternativeName>
</protein>
<dbReference type="NCBIfam" id="NF003519">
    <property type="entry name" value="PRK05182.2-5"/>
    <property type="match status" value="1"/>
</dbReference>
<gene>
    <name evidence="11" type="primary">rpoA</name>
    <name evidence="13" type="ORF">BN2458_PEG1400</name>
    <name evidence="14" type="ORF">LS75_008115</name>
</gene>
<organism evidence="13 16">
    <name type="scientific">Helicobacter typhlonius</name>
    <dbReference type="NCBI Taxonomy" id="76936"/>
    <lineage>
        <taxon>Bacteria</taxon>
        <taxon>Pseudomonadati</taxon>
        <taxon>Campylobacterota</taxon>
        <taxon>Epsilonproteobacteria</taxon>
        <taxon>Campylobacterales</taxon>
        <taxon>Helicobacteraceae</taxon>
        <taxon>Helicobacter</taxon>
    </lineage>
</organism>
<comment type="catalytic activity">
    <reaction evidence="10 11">
        <text>RNA(n) + a ribonucleoside 5'-triphosphate = RNA(n+1) + diphosphate</text>
        <dbReference type="Rhea" id="RHEA:21248"/>
        <dbReference type="Rhea" id="RHEA-COMP:14527"/>
        <dbReference type="Rhea" id="RHEA-COMP:17342"/>
        <dbReference type="ChEBI" id="CHEBI:33019"/>
        <dbReference type="ChEBI" id="CHEBI:61557"/>
        <dbReference type="ChEBI" id="CHEBI:140395"/>
        <dbReference type="EC" id="2.7.7.6"/>
    </reaction>
</comment>
<evidence type="ECO:0000256" key="3">
    <source>
        <dbReference type="ARBA" id="ARBA00015972"/>
    </source>
</evidence>
<dbReference type="InterPro" id="IPR036603">
    <property type="entry name" value="RBP11-like"/>
</dbReference>
<dbReference type="EC" id="2.7.7.6" evidence="2 11"/>
<evidence type="ECO:0000256" key="7">
    <source>
        <dbReference type="ARBA" id="ARBA00023163"/>
    </source>
</evidence>
<dbReference type="PATRIC" id="fig|76936.10.peg.1367"/>
<dbReference type="NCBIfam" id="TIGR02027">
    <property type="entry name" value="rpoA"/>
    <property type="match status" value="1"/>
</dbReference>
<dbReference type="SUPFAM" id="SSF47789">
    <property type="entry name" value="C-terminal domain of RNA polymerase alpha subunit"/>
    <property type="match status" value="1"/>
</dbReference>
<keyword evidence="7 11" id="KW-0804">Transcription</keyword>
<evidence type="ECO:0000313" key="15">
    <source>
        <dbReference type="Proteomes" id="UP000029925"/>
    </source>
</evidence>
<proteinExistence type="inferred from homology"/>
<dbReference type="InterPro" id="IPR036643">
    <property type="entry name" value="RNApol_insert_sf"/>
</dbReference>
<evidence type="ECO:0000256" key="6">
    <source>
        <dbReference type="ARBA" id="ARBA00022695"/>
    </source>
</evidence>
<dbReference type="Gene3D" id="2.170.120.12">
    <property type="entry name" value="DNA-directed RNA polymerase, insert domain"/>
    <property type="match status" value="1"/>
</dbReference>
<dbReference type="SMART" id="SM00662">
    <property type="entry name" value="RPOLD"/>
    <property type="match status" value="1"/>
</dbReference>
<comment type="subunit">
    <text evidence="11">Homodimer. The RNAP catalytic core consists of 2 alpha, 1 beta, 1 beta' and 1 omega subunit. When a sigma factor is associated with the core the holoenzyme is formed, which can initiate transcription.</text>
</comment>
<dbReference type="Pfam" id="PF03118">
    <property type="entry name" value="RNA_pol_A_CTD"/>
    <property type="match status" value="1"/>
</dbReference>
<dbReference type="OrthoDB" id="9805706at2"/>
<feature type="region of interest" description="Alpha N-terminal domain (alpha-NTD)" evidence="11">
    <location>
        <begin position="1"/>
        <end position="232"/>
    </location>
</feature>
<dbReference type="SUPFAM" id="SSF55257">
    <property type="entry name" value="RBP11-like subunits of RNA polymerase"/>
    <property type="match status" value="1"/>
</dbReference>
<evidence type="ECO:0000256" key="2">
    <source>
        <dbReference type="ARBA" id="ARBA00012418"/>
    </source>
</evidence>
<dbReference type="SUPFAM" id="SSF56553">
    <property type="entry name" value="Insert subdomain of RNA polymerase alpha subunit"/>
    <property type="match status" value="1"/>
</dbReference>
<feature type="region of interest" description="Alpha C-terminal domain (alpha-CTD)" evidence="11">
    <location>
        <begin position="248"/>
        <end position="334"/>
    </location>
</feature>
<dbReference type="Gene3D" id="3.30.1360.10">
    <property type="entry name" value="RNA polymerase, RBP11-like subunit"/>
    <property type="match status" value="1"/>
</dbReference>
<dbReference type="EMBL" id="JRPF02000011">
    <property type="protein sequence ID" value="TLD78032.1"/>
    <property type="molecule type" value="Genomic_DNA"/>
</dbReference>
<dbReference type="NCBIfam" id="NF003517">
    <property type="entry name" value="PRK05182.2-3"/>
    <property type="match status" value="1"/>
</dbReference>
<evidence type="ECO:0000256" key="4">
    <source>
        <dbReference type="ARBA" id="ARBA00022478"/>
    </source>
</evidence>
<sequence length="334" mass="37172">MNMIKIEPYVPTDISTEEISANRIKISAYPFESGYAITLAHPIRRLLLSSSVGYAPTALKIQGVAHEFDSVRGIVEDVSHFISNLKNIRFLIKDKELDNVQLHYDFKGPMVLNAGELANDMVSIVNADAYLATINENASISFSLIVQKGIGYVPSESIRGKIAEDYIPLDAYFTPVKKVVYEIENMLVEDNPNYEKIIFDIETDGQIEPITAFKEAISVMHKQMSVFGVDLSVASSGVKNIAENSGELKTLMIKIDTLNLSARCFNCLDRSGLKYVGELVMMSENELKNIKNMGKKSYDEIADKLEELGYPVGGEVADDILQLLSRKLTKIKNN</sequence>
<keyword evidence="6 11" id="KW-0548">Nucleotidyltransferase</keyword>
<evidence type="ECO:0000259" key="12">
    <source>
        <dbReference type="SMART" id="SM00662"/>
    </source>
</evidence>
<dbReference type="Proteomes" id="UP000064525">
    <property type="component" value="Chromosome I"/>
</dbReference>
<dbReference type="HAMAP" id="MF_00059">
    <property type="entry name" value="RNApol_bact_RpoA"/>
    <property type="match status" value="1"/>
</dbReference>
<evidence type="ECO:0000256" key="5">
    <source>
        <dbReference type="ARBA" id="ARBA00022679"/>
    </source>
</evidence>
<dbReference type="GeneID" id="78151587"/>
<comment type="similarity">
    <text evidence="1 11">Belongs to the RNA polymerase alpha chain family.</text>
</comment>
<dbReference type="InterPro" id="IPR011773">
    <property type="entry name" value="DNA-dir_RpoA"/>
</dbReference>
<dbReference type="InterPro" id="IPR011262">
    <property type="entry name" value="DNA-dir_RNA_pol_insert"/>
</dbReference>
<reference evidence="14 15" key="1">
    <citation type="journal article" date="2014" name="Genome Announc.">
        <title>Draft genome sequences of eight enterohepatic helicobacter species isolated from both laboratory and wild rodents.</title>
        <authorList>
            <person name="Sheh A."/>
            <person name="Shen Z."/>
            <person name="Fox J.G."/>
        </authorList>
    </citation>
    <scope>NUCLEOTIDE SEQUENCE [LARGE SCALE GENOMIC DNA]</scope>
    <source>
        <strain evidence="14 15">MIT 98-6810</strain>
    </source>
</reference>
<evidence type="ECO:0000313" key="13">
    <source>
        <dbReference type="EMBL" id="CUU40283.1"/>
    </source>
</evidence>
<keyword evidence="4 11" id="KW-0240">DNA-directed RNA polymerase</keyword>
<evidence type="ECO:0000256" key="1">
    <source>
        <dbReference type="ARBA" id="ARBA00007123"/>
    </source>
</evidence>
<keyword evidence="5 11" id="KW-0808">Transferase</keyword>
<dbReference type="GO" id="GO:0003899">
    <property type="term" value="F:DNA-directed RNA polymerase activity"/>
    <property type="evidence" value="ECO:0007669"/>
    <property type="project" value="UniProtKB-UniRule"/>
</dbReference>
<comment type="function">
    <text evidence="11">DNA-dependent RNA polymerase catalyzes the transcription of DNA into RNA using the four ribonucleoside triphosphates as substrates.</text>
</comment>
<dbReference type="InterPro" id="IPR011260">
    <property type="entry name" value="RNAP_asu_C"/>
</dbReference>